<dbReference type="EMBL" id="JAGFNK010000008">
    <property type="protein sequence ID" value="KAI9512576.1"/>
    <property type="molecule type" value="Genomic_DNA"/>
</dbReference>
<name>A0ACC0ULM8_9AGAM</name>
<sequence length="168" mass="17839">MADFVQGLDASKLIFVETVLSFTISPFNSPAYNLPIFLFGLYVQESQEVAPRSLQAFSGFLGASVIFDIIWFTENGQSVLGRLVSILILVLKVPTFLAFAGTLRTRGVAGISISGADFGSTTVWAMPGGFTSSGREGYQTVESDIQRPAADHPVAGIPPSAPGAYQTV</sequence>
<evidence type="ECO:0000313" key="2">
    <source>
        <dbReference type="Proteomes" id="UP001207468"/>
    </source>
</evidence>
<reference evidence="1" key="1">
    <citation type="submission" date="2021-03" db="EMBL/GenBank/DDBJ databases">
        <title>Evolutionary priming and transition to the ectomycorrhizal habit in an iconic lineage of mushroom-forming fungi: is preadaptation a requirement?</title>
        <authorList>
            <consortium name="DOE Joint Genome Institute"/>
            <person name="Looney B.P."/>
            <person name="Miyauchi S."/>
            <person name="Morin E."/>
            <person name="Drula E."/>
            <person name="Courty P.E."/>
            <person name="Chicoki N."/>
            <person name="Fauchery L."/>
            <person name="Kohler A."/>
            <person name="Kuo A."/>
            <person name="LaButti K."/>
            <person name="Pangilinan J."/>
            <person name="Lipzen A."/>
            <person name="Riley R."/>
            <person name="Andreopoulos W."/>
            <person name="He G."/>
            <person name="Johnson J."/>
            <person name="Barry K.W."/>
            <person name="Grigoriev I.V."/>
            <person name="Nagy L."/>
            <person name="Hibbett D."/>
            <person name="Henrissat B."/>
            <person name="Matheny P.B."/>
            <person name="Labbe J."/>
            <person name="Martin A.F."/>
        </authorList>
    </citation>
    <scope>NUCLEOTIDE SEQUENCE</scope>
    <source>
        <strain evidence="1">BPL698</strain>
    </source>
</reference>
<keyword evidence="2" id="KW-1185">Reference proteome</keyword>
<evidence type="ECO:0000313" key="1">
    <source>
        <dbReference type="EMBL" id="KAI9512576.1"/>
    </source>
</evidence>
<gene>
    <name evidence="1" type="ORF">F5148DRAFT_973375</name>
</gene>
<protein>
    <submittedName>
        <fullName evidence="1">Uncharacterized protein</fullName>
    </submittedName>
</protein>
<organism evidence="1 2">
    <name type="scientific">Russula earlei</name>
    <dbReference type="NCBI Taxonomy" id="71964"/>
    <lineage>
        <taxon>Eukaryota</taxon>
        <taxon>Fungi</taxon>
        <taxon>Dikarya</taxon>
        <taxon>Basidiomycota</taxon>
        <taxon>Agaricomycotina</taxon>
        <taxon>Agaricomycetes</taxon>
        <taxon>Russulales</taxon>
        <taxon>Russulaceae</taxon>
        <taxon>Russula</taxon>
    </lineage>
</organism>
<accession>A0ACC0ULM8</accession>
<proteinExistence type="predicted"/>
<comment type="caution">
    <text evidence="1">The sequence shown here is derived from an EMBL/GenBank/DDBJ whole genome shotgun (WGS) entry which is preliminary data.</text>
</comment>
<dbReference type="Proteomes" id="UP001207468">
    <property type="component" value="Unassembled WGS sequence"/>
</dbReference>